<dbReference type="RefSeq" id="WP_204707894.1">
    <property type="nucleotide sequence ID" value="NZ_JBHSZV010000013.1"/>
</dbReference>
<name>A0ABW2EGK1_9BACI</name>
<evidence type="ECO:0000256" key="3">
    <source>
        <dbReference type="ARBA" id="ARBA00003215"/>
    </source>
</evidence>
<evidence type="ECO:0000313" key="13">
    <source>
        <dbReference type="EMBL" id="MFC7061288.1"/>
    </source>
</evidence>
<sequence>MTEPFQIKSSKQFSCFNQFDVVAGMTSRDDGYSDVPFASLNMGLHVSDESNKVLQNRKSVANELQFPMDDWVMGEQVHGTSVKVVTPAYKGKGAFHHKEAVSGVDGLITKETDILLTAFYADCVPLFFIEPESGWLGIAHAGWKGSVNEMAKKMVDSLIEWNVKPEAIFLTIGPCISQKHYEVDQHVIDHISDVYRPLVSQKTSTNKFNLDLKELNKLIAIDSGILSENIEITNFCTYEEEASFFSHRRDHGQTGRMLAYIGRKG</sequence>
<comment type="caution">
    <text evidence="13">The sequence shown here is derived from an EMBL/GenBank/DDBJ whole genome shotgun (WGS) entry which is preliminary data.</text>
</comment>
<proteinExistence type="inferred from homology"/>
<comment type="catalytic activity">
    <reaction evidence="11">
        <text>S-methyl-5'-thioadenosine + phosphate = 5-(methylsulfanyl)-alpha-D-ribose 1-phosphate + adenine</text>
        <dbReference type="Rhea" id="RHEA:11852"/>
        <dbReference type="ChEBI" id="CHEBI:16708"/>
        <dbReference type="ChEBI" id="CHEBI:17509"/>
        <dbReference type="ChEBI" id="CHEBI:43474"/>
        <dbReference type="ChEBI" id="CHEBI:58533"/>
        <dbReference type="EC" id="2.4.2.28"/>
    </reaction>
    <physiologicalReaction direction="left-to-right" evidence="11">
        <dbReference type="Rhea" id="RHEA:11853"/>
    </physiologicalReaction>
</comment>
<comment type="similarity">
    <text evidence="4 12">Belongs to the purine nucleoside phosphorylase YfiH/LACC1 family.</text>
</comment>
<dbReference type="CDD" id="cd16833">
    <property type="entry name" value="YfiH"/>
    <property type="match status" value="1"/>
</dbReference>
<evidence type="ECO:0000256" key="8">
    <source>
        <dbReference type="ARBA" id="ARBA00022833"/>
    </source>
</evidence>
<dbReference type="Proteomes" id="UP001596410">
    <property type="component" value="Unassembled WGS sequence"/>
</dbReference>
<evidence type="ECO:0000256" key="12">
    <source>
        <dbReference type="RuleBase" id="RU361274"/>
    </source>
</evidence>
<evidence type="ECO:0000256" key="11">
    <source>
        <dbReference type="ARBA" id="ARBA00049893"/>
    </source>
</evidence>
<accession>A0ABW2EGK1</accession>
<keyword evidence="7" id="KW-0378">Hydrolase</keyword>
<dbReference type="PANTHER" id="PTHR30616">
    <property type="entry name" value="UNCHARACTERIZED PROTEIN YFIH"/>
    <property type="match status" value="1"/>
</dbReference>
<evidence type="ECO:0000256" key="5">
    <source>
        <dbReference type="ARBA" id="ARBA00022679"/>
    </source>
</evidence>
<evidence type="ECO:0000256" key="7">
    <source>
        <dbReference type="ARBA" id="ARBA00022801"/>
    </source>
</evidence>
<keyword evidence="6" id="KW-0479">Metal-binding</keyword>
<comment type="cofactor">
    <cofactor evidence="2">
        <name>Zn(2+)</name>
        <dbReference type="ChEBI" id="CHEBI:29105"/>
    </cofactor>
</comment>
<evidence type="ECO:0000256" key="9">
    <source>
        <dbReference type="ARBA" id="ARBA00047989"/>
    </source>
</evidence>
<evidence type="ECO:0000313" key="14">
    <source>
        <dbReference type="Proteomes" id="UP001596410"/>
    </source>
</evidence>
<dbReference type="InterPro" id="IPR038371">
    <property type="entry name" value="Cu_polyphenol_OxRdtase_sf"/>
</dbReference>
<keyword evidence="8" id="KW-0862">Zinc</keyword>
<comment type="catalytic activity">
    <reaction evidence="9">
        <text>adenosine + H2O + H(+) = inosine + NH4(+)</text>
        <dbReference type="Rhea" id="RHEA:24408"/>
        <dbReference type="ChEBI" id="CHEBI:15377"/>
        <dbReference type="ChEBI" id="CHEBI:15378"/>
        <dbReference type="ChEBI" id="CHEBI:16335"/>
        <dbReference type="ChEBI" id="CHEBI:17596"/>
        <dbReference type="ChEBI" id="CHEBI:28938"/>
        <dbReference type="EC" id="3.5.4.4"/>
    </reaction>
    <physiologicalReaction direction="left-to-right" evidence="9">
        <dbReference type="Rhea" id="RHEA:24409"/>
    </physiologicalReaction>
</comment>
<dbReference type="EMBL" id="JBHSZV010000013">
    <property type="protein sequence ID" value="MFC7061288.1"/>
    <property type="molecule type" value="Genomic_DNA"/>
</dbReference>
<keyword evidence="14" id="KW-1185">Reference proteome</keyword>
<dbReference type="SUPFAM" id="SSF64438">
    <property type="entry name" value="CNF1/YfiH-like putative cysteine hydrolases"/>
    <property type="match status" value="1"/>
</dbReference>
<comment type="catalytic activity">
    <reaction evidence="1">
        <text>inosine + phosphate = alpha-D-ribose 1-phosphate + hypoxanthine</text>
        <dbReference type="Rhea" id="RHEA:27646"/>
        <dbReference type="ChEBI" id="CHEBI:17368"/>
        <dbReference type="ChEBI" id="CHEBI:17596"/>
        <dbReference type="ChEBI" id="CHEBI:43474"/>
        <dbReference type="ChEBI" id="CHEBI:57720"/>
        <dbReference type="EC" id="2.4.2.1"/>
    </reaction>
    <physiologicalReaction direction="left-to-right" evidence="1">
        <dbReference type="Rhea" id="RHEA:27647"/>
    </physiologicalReaction>
</comment>
<keyword evidence="5" id="KW-0808">Transferase</keyword>
<comment type="function">
    <text evidence="3">Purine nucleoside enzyme that catalyzes the phosphorolysis of adenosine and inosine nucleosides, yielding D-ribose 1-phosphate and the respective free bases, adenine and hypoxanthine. Also catalyzes the phosphorolysis of S-methyl-5'-thioadenosine into adenine and S-methyl-5-thio-alpha-D-ribose 1-phosphate. Also has adenosine deaminase activity.</text>
</comment>
<protein>
    <recommendedName>
        <fullName evidence="12">Purine nucleoside phosphorylase</fullName>
    </recommendedName>
</protein>
<dbReference type="Pfam" id="PF02578">
    <property type="entry name" value="Cu-oxidase_4"/>
    <property type="match status" value="1"/>
</dbReference>
<dbReference type="InterPro" id="IPR003730">
    <property type="entry name" value="Cu_polyphenol_OxRdtase"/>
</dbReference>
<evidence type="ECO:0000256" key="10">
    <source>
        <dbReference type="ARBA" id="ARBA00048968"/>
    </source>
</evidence>
<dbReference type="NCBIfam" id="TIGR00726">
    <property type="entry name" value="peptidoglycan editing factor PgeF"/>
    <property type="match status" value="1"/>
</dbReference>
<evidence type="ECO:0000256" key="4">
    <source>
        <dbReference type="ARBA" id="ARBA00007353"/>
    </source>
</evidence>
<evidence type="ECO:0000256" key="2">
    <source>
        <dbReference type="ARBA" id="ARBA00001947"/>
    </source>
</evidence>
<gene>
    <name evidence="13" type="primary">pgeF</name>
    <name evidence="13" type="ORF">ACFQIC_05375</name>
</gene>
<comment type="catalytic activity">
    <reaction evidence="10">
        <text>adenosine + phosphate = alpha-D-ribose 1-phosphate + adenine</text>
        <dbReference type="Rhea" id="RHEA:27642"/>
        <dbReference type="ChEBI" id="CHEBI:16335"/>
        <dbReference type="ChEBI" id="CHEBI:16708"/>
        <dbReference type="ChEBI" id="CHEBI:43474"/>
        <dbReference type="ChEBI" id="CHEBI:57720"/>
        <dbReference type="EC" id="2.4.2.1"/>
    </reaction>
    <physiologicalReaction direction="left-to-right" evidence="10">
        <dbReference type="Rhea" id="RHEA:27643"/>
    </physiologicalReaction>
</comment>
<dbReference type="PANTHER" id="PTHR30616:SF2">
    <property type="entry name" value="PURINE NUCLEOSIDE PHOSPHORYLASE LACC1"/>
    <property type="match status" value="1"/>
</dbReference>
<organism evidence="13 14">
    <name type="scientific">Halobacillus seohaensis</name>
    <dbReference type="NCBI Taxonomy" id="447421"/>
    <lineage>
        <taxon>Bacteria</taxon>
        <taxon>Bacillati</taxon>
        <taxon>Bacillota</taxon>
        <taxon>Bacilli</taxon>
        <taxon>Bacillales</taxon>
        <taxon>Bacillaceae</taxon>
        <taxon>Halobacillus</taxon>
    </lineage>
</organism>
<reference evidence="14" key="1">
    <citation type="journal article" date="2019" name="Int. J. Syst. Evol. Microbiol.">
        <title>The Global Catalogue of Microorganisms (GCM) 10K type strain sequencing project: providing services to taxonomists for standard genome sequencing and annotation.</title>
        <authorList>
            <consortium name="The Broad Institute Genomics Platform"/>
            <consortium name="The Broad Institute Genome Sequencing Center for Infectious Disease"/>
            <person name="Wu L."/>
            <person name="Ma J."/>
        </authorList>
    </citation>
    <scope>NUCLEOTIDE SEQUENCE [LARGE SCALE GENOMIC DNA]</scope>
    <source>
        <strain evidence="14">CGMCC 4.1621</strain>
    </source>
</reference>
<evidence type="ECO:0000256" key="1">
    <source>
        <dbReference type="ARBA" id="ARBA00000553"/>
    </source>
</evidence>
<evidence type="ECO:0000256" key="6">
    <source>
        <dbReference type="ARBA" id="ARBA00022723"/>
    </source>
</evidence>
<dbReference type="Gene3D" id="3.60.140.10">
    <property type="entry name" value="CNF1/YfiH-like putative cysteine hydrolases"/>
    <property type="match status" value="1"/>
</dbReference>
<dbReference type="InterPro" id="IPR011324">
    <property type="entry name" value="Cytotoxic_necrot_fac-like_cat"/>
</dbReference>